<dbReference type="Proteomes" id="UP000198287">
    <property type="component" value="Unassembled WGS sequence"/>
</dbReference>
<evidence type="ECO:0000313" key="3">
    <source>
        <dbReference type="Proteomes" id="UP000198287"/>
    </source>
</evidence>
<sequence>MSYTQCLIVLLSINIRNWQVEAHGRLLEPPMRASIWRFPEFDHLNPPVEYDDDAFWCGNMVTQHNQNGGKCGVCGDNWADKAPRSHEDGGTYGKGIIVRNYTAGQVIPIKVELTGAHDGYFEYRICPRNSRSDPETEECFKKNILHHADGSGTKQPASRRKGLYVTKLKLPFTIKCTRCVLQWHYLTGNNWGNCGNGTNAVGCGPQETFRGCADIGIY</sequence>
<accession>A0A226EDZ3</accession>
<name>A0A226EDZ3_FOLCA</name>
<dbReference type="OrthoDB" id="64893at2759"/>
<keyword evidence="3" id="KW-1185">Reference proteome</keyword>
<gene>
    <name evidence="2" type="ORF">Fcan01_09620</name>
</gene>
<dbReference type="OMA" id="NIAINEW"/>
<proteinExistence type="predicted"/>
<feature type="domain" description="Chitin-binding type-4" evidence="1">
    <location>
        <begin position="23"/>
        <end position="215"/>
    </location>
</feature>
<dbReference type="AlphaFoldDB" id="A0A226EDZ3"/>
<dbReference type="Pfam" id="PF03067">
    <property type="entry name" value="LPMO_10"/>
    <property type="match status" value="1"/>
</dbReference>
<evidence type="ECO:0000259" key="1">
    <source>
        <dbReference type="Pfam" id="PF03067"/>
    </source>
</evidence>
<comment type="caution">
    <text evidence="2">The sequence shown here is derived from an EMBL/GenBank/DDBJ whole genome shotgun (WGS) entry which is preliminary data.</text>
</comment>
<dbReference type="PANTHER" id="PTHR21113">
    <property type="entry name" value="AGAP001705-PA"/>
    <property type="match status" value="1"/>
</dbReference>
<protein>
    <recommendedName>
        <fullName evidence="1">Chitin-binding type-4 domain-containing protein</fullName>
    </recommendedName>
</protein>
<evidence type="ECO:0000313" key="2">
    <source>
        <dbReference type="EMBL" id="OXA55639.1"/>
    </source>
</evidence>
<dbReference type="InterPro" id="IPR004302">
    <property type="entry name" value="Cellulose/chitin-bd_N"/>
</dbReference>
<organism evidence="2 3">
    <name type="scientific">Folsomia candida</name>
    <name type="common">Springtail</name>
    <dbReference type="NCBI Taxonomy" id="158441"/>
    <lineage>
        <taxon>Eukaryota</taxon>
        <taxon>Metazoa</taxon>
        <taxon>Ecdysozoa</taxon>
        <taxon>Arthropoda</taxon>
        <taxon>Hexapoda</taxon>
        <taxon>Collembola</taxon>
        <taxon>Entomobryomorpha</taxon>
        <taxon>Isotomoidea</taxon>
        <taxon>Isotomidae</taxon>
        <taxon>Proisotominae</taxon>
        <taxon>Folsomia</taxon>
    </lineage>
</organism>
<dbReference type="EMBL" id="LNIX01000004">
    <property type="protein sequence ID" value="OXA55639.1"/>
    <property type="molecule type" value="Genomic_DNA"/>
</dbReference>
<reference evidence="2 3" key="1">
    <citation type="submission" date="2015-12" db="EMBL/GenBank/DDBJ databases">
        <title>The genome of Folsomia candida.</title>
        <authorList>
            <person name="Faddeeva A."/>
            <person name="Derks M.F."/>
            <person name="Anvar Y."/>
            <person name="Smit S."/>
            <person name="Van Straalen N."/>
            <person name="Roelofs D."/>
        </authorList>
    </citation>
    <scope>NUCLEOTIDE SEQUENCE [LARGE SCALE GENOMIC DNA]</scope>
    <source>
        <strain evidence="2 3">VU population</strain>
        <tissue evidence="2">Whole body</tissue>
    </source>
</reference>
<dbReference type="PANTHER" id="PTHR21113:SF4">
    <property type="entry name" value="CHITIN-BINDING TYPE-4 DOMAIN-CONTAINING PROTEIN"/>
    <property type="match status" value="1"/>
</dbReference>
<dbReference type="STRING" id="158441.A0A226EDZ3"/>